<evidence type="ECO:0000313" key="8">
    <source>
        <dbReference type="EMBL" id="CAL8139638.1"/>
    </source>
</evidence>
<dbReference type="PROSITE" id="PS51495">
    <property type="entry name" value="GLUE"/>
    <property type="match status" value="1"/>
</dbReference>
<protein>
    <recommendedName>
        <fullName evidence="2 6">Vacuolar protein-sorting-associated protein 36</fullName>
    </recommendedName>
    <alternativeName>
        <fullName evidence="5 6">ESCRT-II complex subunit VPS36</fullName>
    </alternativeName>
</protein>
<dbReference type="SUPFAM" id="SSF50729">
    <property type="entry name" value="PH domain-like"/>
    <property type="match status" value="1"/>
</dbReference>
<dbReference type="SUPFAM" id="SSF46785">
    <property type="entry name" value="Winged helix' DNA-binding domain"/>
    <property type="match status" value="1"/>
</dbReference>
<dbReference type="PANTHER" id="PTHR13128">
    <property type="entry name" value="VACUOLAR PROTEIN-SORTING-ASSOCIATED PROTEIN 36"/>
    <property type="match status" value="1"/>
</dbReference>
<dbReference type="Pfam" id="PF11605">
    <property type="entry name" value="Vps36_ESCRT-II"/>
    <property type="match status" value="1"/>
</dbReference>
<evidence type="ECO:0000313" key="9">
    <source>
        <dbReference type="Proteomes" id="UP001642540"/>
    </source>
</evidence>
<comment type="caution">
    <text evidence="8">The sequence shown here is derived from an EMBL/GenBank/DDBJ whole genome shotgun (WGS) entry which is preliminary data.</text>
</comment>
<dbReference type="PANTHER" id="PTHR13128:SF12">
    <property type="entry name" value="VACUOLAR PROTEIN-SORTING-ASSOCIATED PROTEIN 36"/>
    <property type="match status" value="1"/>
</dbReference>
<dbReference type="Proteomes" id="UP001642540">
    <property type="component" value="Unassembled WGS sequence"/>
</dbReference>
<evidence type="ECO:0000256" key="1">
    <source>
        <dbReference type="ARBA" id="ARBA00009697"/>
    </source>
</evidence>
<dbReference type="Gene3D" id="6.10.140.260">
    <property type="match status" value="1"/>
</dbReference>
<feature type="domain" description="GLUE N-terminal" evidence="7">
    <location>
        <begin position="1"/>
        <end position="147"/>
    </location>
</feature>
<keyword evidence="9" id="KW-1185">Reference proteome</keyword>
<proteinExistence type="inferred from homology"/>
<evidence type="ECO:0000259" key="7">
    <source>
        <dbReference type="PROSITE" id="PS51495"/>
    </source>
</evidence>
<evidence type="ECO:0000256" key="4">
    <source>
        <dbReference type="ARBA" id="ARBA00022927"/>
    </source>
</evidence>
<accession>A0ABP1S059</accession>
<evidence type="ECO:0000256" key="2">
    <source>
        <dbReference type="ARBA" id="ARBA00017953"/>
    </source>
</evidence>
<comment type="function">
    <text evidence="6">Component of the ESCRT-II complex (endosomal sorting complex required for transport II), which is required for multivesicular body (MVB) formation and sorting of endosomal cargo proteins into MVBs.</text>
</comment>
<dbReference type="Gene3D" id="1.10.10.10">
    <property type="entry name" value="Winged helix-like DNA-binding domain superfamily/Winged helix DNA-binding domain"/>
    <property type="match status" value="2"/>
</dbReference>
<keyword evidence="4 6" id="KW-0653">Protein transport</keyword>
<comment type="subcellular location">
    <subcellularLocation>
        <location evidence="6">Cytoplasm</location>
    </subcellularLocation>
    <subcellularLocation>
        <location evidence="6">Endosome</location>
    </subcellularLocation>
</comment>
<dbReference type="Pfam" id="PF04157">
    <property type="entry name" value="EAP30"/>
    <property type="match status" value="1"/>
</dbReference>
<evidence type="ECO:0000256" key="5">
    <source>
        <dbReference type="ARBA" id="ARBA00030114"/>
    </source>
</evidence>
<keyword evidence="6" id="KW-0967">Endosome</keyword>
<dbReference type="InterPro" id="IPR011993">
    <property type="entry name" value="PH-like_dom_sf"/>
</dbReference>
<keyword evidence="6" id="KW-0963">Cytoplasm</keyword>
<dbReference type="InterPro" id="IPR036390">
    <property type="entry name" value="WH_DNA-bd_sf"/>
</dbReference>
<dbReference type="InterPro" id="IPR021648">
    <property type="entry name" value="GLUE_dom"/>
</dbReference>
<sequence>MDQWDYTSGMLLPGETVAVVQSHVRVYNGDDKIQAKVDVGRATLTTHRLLWETGSLKTGLLLGKVQKLDKESKGFTAVFSGRSPKIIVHVVPSQRQQPRTADSCPFIKEKPTTFFKLGFTQGGLDEFITKFADILRQKTWEKLPPAEHNRRLGILGIERDIDDEATRTEQKISEAFHDLKSLMEMAKPMVQLAKTISDKAAKIAARTSEDEEDAETVRFRKQLLNLGIADPVTKDSYSSRAEYHLHLAMEICDTLDKVVLDAGGMMTLVEAYCRINRARGLLVISPDDLMSACEMLNKAPNATLSLREFDTEVKVLQHISFDEDLQLTQVLSLVEERGSITPNECAITTGVPMFVVQQSLIRAEALEKLCRDESVEGLRFYPNLFLNSGSIEAS</sequence>
<dbReference type="InterPro" id="IPR040608">
    <property type="entry name" value="Snf8/Vps36"/>
</dbReference>
<comment type="subunit">
    <text evidence="6">Component of the endosomal sorting complex required for transport II (ESCRT-II).</text>
</comment>
<evidence type="ECO:0000256" key="6">
    <source>
        <dbReference type="RuleBase" id="RU367095"/>
    </source>
</evidence>
<name>A0ABP1S059_9HEXA</name>
<reference evidence="8 9" key="1">
    <citation type="submission" date="2024-08" db="EMBL/GenBank/DDBJ databases">
        <authorList>
            <person name="Cucini C."/>
            <person name="Frati F."/>
        </authorList>
    </citation>
    <scope>NUCLEOTIDE SEQUENCE [LARGE SCALE GENOMIC DNA]</scope>
</reference>
<gene>
    <name evidence="8" type="ORF">ODALV1_LOCUS27923</name>
</gene>
<dbReference type="EMBL" id="CAXLJM020000129">
    <property type="protein sequence ID" value="CAL8139638.1"/>
    <property type="molecule type" value="Genomic_DNA"/>
</dbReference>
<dbReference type="Gene3D" id="2.30.29.30">
    <property type="entry name" value="Pleckstrin-homology domain (PH domain)/Phosphotyrosine-binding domain (PTB)"/>
    <property type="match status" value="1"/>
</dbReference>
<dbReference type="InterPro" id="IPR037855">
    <property type="entry name" value="Vps36"/>
</dbReference>
<organism evidence="8 9">
    <name type="scientific">Orchesella dallaii</name>
    <dbReference type="NCBI Taxonomy" id="48710"/>
    <lineage>
        <taxon>Eukaryota</taxon>
        <taxon>Metazoa</taxon>
        <taxon>Ecdysozoa</taxon>
        <taxon>Arthropoda</taxon>
        <taxon>Hexapoda</taxon>
        <taxon>Collembola</taxon>
        <taxon>Entomobryomorpha</taxon>
        <taxon>Entomobryoidea</taxon>
        <taxon>Orchesellidae</taxon>
        <taxon>Orchesellinae</taxon>
        <taxon>Orchesella</taxon>
    </lineage>
</organism>
<comment type="similarity">
    <text evidence="1 6">Belongs to the VPS36 family.</text>
</comment>
<evidence type="ECO:0000256" key="3">
    <source>
        <dbReference type="ARBA" id="ARBA00022448"/>
    </source>
</evidence>
<keyword evidence="3 6" id="KW-0813">Transport</keyword>
<dbReference type="InterPro" id="IPR036388">
    <property type="entry name" value="WH-like_DNA-bd_sf"/>
</dbReference>